<evidence type="ECO:0000313" key="2">
    <source>
        <dbReference type="EMBL" id="UPV76802.1"/>
    </source>
</evidence>
<keyword evidence="3" id="KW-1185">Reference proteome</keyword>
<dbReference type="GeneID" id="72187583"/>
<evidence type="ECO:0000256" key="1">
    <source>
        <dbReference type="SAM" id="MobiDB-lite"/>
    </source>
</evidence>
<reference evidence="2 3" key="1">
    <citation type="submission" date="2022-04" db="EMBL/GenBank/DDBJ databases">
        <title>Diverse halophilic archaea isolated from saline environments.</title>
        <authorList>
            <person name="Cui H.-L."/>
        </authorList>
    </citation>
    <scope>NUCLEOTIDE SEQUENCE [LARGE SCALE GENOMIC DNA]</scope>
    <source>
        <strain evidence="2 3">XZYJT49</strain>
        <plasmid evidence="2 3">unnamed2</plasmid>
    </source>
</reference>
<dbReference type="KEGG" id="halx:M0R89_20250"/>
<keyword evidence="2" id="KW-0614">Plasmid</keyword>
<dbReference type="EMBL" id="CP096661">
    <property type="protein sequence ID" value="UPV76802.1"/>
    <property type="molecule type" value="Genomic_DNA"/>
</dbReference>
<feature type="region of interest" description="Disordered" evidence="1">
    <location>
        <begin position="134"/>
        <end position="157"/>
    </location>
</feature>
<sequence length="213" mass="23834">MTDESTGGSGRGTAADPDRRSKVGRVIAERNLDGLGEELERRWTGDARERHSLRELADYFNRRVLRAAMDEQGIDVLDGEVENFYELLTGESVSGGMEVQTERRLERDGLDVAALKSDFVSHQAVHTYLTKYRGAESTSNDSESKTPETRTTLQQLRSRVQAVTETSLDALRSADELTLGDFDVYVDVRITCNDCQSQYSVGELLDRGRCQCE</sequence>
<dbReference type="Pfam" id="PF21811">
    <property type="entry name" value="RdfA"/>
    <property type="match status" value="1"/>
</dbReference>
<organism evidence="2 3">
    <name type="scientific">Halorussus limi</name>
    <dbReference type="NCBI Taxonomy" id="2938695"/>
    <lineage>
        <taxon>Archaea</taxon>
        <taxon>Methanobacteriati</taxon>
        <taxon>Methanobacteriota</taxon>
        <taxon>Stenosarchaea group</taxon>
        <taxon>Halobacteria</taxon>
        <taxon>Halobacteriales</taxon>
        <taxon>Haladaptataceae</taxon>
        <taxon>Halorussus</taxon>
    </lineage>
</organism>
<geneLocation type="plasmid" evidence="2 3">
    <name>unnamed2</name>
</geneLocation>
<evidence type="ECO:0000313" key="3">
    <source>
        <dbReference type="Proteomes" id="UP000830729"/>
    </source>
</evidence>
<dbReference type="AlphaFoldDB" id="A0A8U0I077"/>
<dbReference type="RefSeq" id="WP_248652835.1">
    <property type="nucleotide sequence ID" value="NZ_CP096661.1"/>
</dbReference>
<name>A0A8U0I077_9EURY</name>
<feature type="region of interest" description="Disordered" evidence="1">
    <location>
        <begin position="1"/>
        <end position="24"/>
    </location>
</feature>
<dbReference type="InterPro" id="IPR048925">
    <property type="entry name" value="RdfA"/>
</dbReference>
<gene>
    <name evidence="2" type="ORF">M0R89_20250</name>
</gene>
<proteinExistence type="predicted"/>
<dbReference type="Proteomes" id="UP000830729">
    <property type="component" value="Plasmid unnamed2"/>
</dbReference>
<protein>
    <submittedName>
        <fullName evidence="2">Uncharacterized protein</fullName>
    </submittedName>
</protein>
<accession>A0A8U0I077</accession>